<keyword evidence="6" id="KW-1133">Transmembrane helix</keyword>
<evidence type="ECO:0000256" key="9">
    <source>
        <dbReference type="ARBA" id="ARBA00023180"/>
    </source>
</evidence>
<keyword evidence="3" id="KW-0812">Transmembrane</keyword>
<keyword evidence="5" id="KW-0677">Repeat</keyword>
<protein>
    <recommendedName>
        <fullName evidence="12">Protein kinase domain-containing protein</fullName>
    </recommendedName>
</protein>
<dbReference type="SUPFAM" id="SSF56112">
    <property type="entry name" value="Protein kinase-like (PK-like)"/>
    <property type="match status" value="1"/>
</dbReference>
<comment type="subcellular location">
    <subcellularLocation>
        <location evidence="1">Membrane</location>
        <topology evidence="1">Single-pass membrane protein</topology>
    </subcellularLocation>
</comment>
<proteinExistence type="predicted"/>
<dbReference type="EMBL" id="PDCK01000042">
    <property type="protein sequence ID" value="PRQ41024.1"/>
    <property type="molecule type" value="Genomic_DNA"/>
</dbReference>
<evidence type="ECO:0000313" key="10">
    <source>
        <dbReference type="EMBL" id="PRQ41024.1"/>
    </source>
</evidence>
<dbReference type="PANTHER" id="PTHR47986:SF34">
    <property type="entry name" value="RECEPTOR-LIKE KINASE TMK2"/>
    <property type="match status" value="1"/>
</dbReference>
<evidence type="ECO:0000256" key="3">
    <source>
        <dbReference type="ARBA" id="ARBA00022692"/>
    </source>
</evidence>
<evidence type="ECO:0000256" key="6">
    <source>
        <dbReference type="ARBA" id="ARBA00022989"/>
    </source>
</evidence>
<evidence type="ECO:0000256" key="8">
    <source>
        <dbReference type="ARBA" id="ARBA00023170"/>
    </source>
</evidence>
<sequence>MVSATGRMTLKVDVYSFGVILVELITGRKAIDDSQTEESCHLVTWFRRKLMIKTDALPEMVDPRINVNEETISSITTVAELAGHRSAREPYQRPDIGHAVNVLSSLVEQWKPSKQEDFDEMDAINFDVPLNEAI</sequence>
<keyword evidence="11" id="KW-1185">Reference proteome</keyword>
<dbReference type="Proteomes" id="UP000238479">
    <property type="component" value="Chromosome 4"/>
</dbReference>
<keyword evidence="2" id="KW-0433">Leucine-rich repeat</keyword>
<dbReference type="Gramene" id="PRQ41024">
    <property type="protein sequence ID" value="PRQ41024"/>
    <property type="gene ID" value="RchiOBHm_Chr4g0442481"/>
</dbReference>
<dbReference type="GO" id="GO:0016020">
    <property type="term" value="C:membrane"/>
    <property type="evidence" value="ECO:0007669"/>
    <property type="project" value="UniProtKB-SubCell"/>
</dbReference>
<accession>A0A2P6R3N7</accession>
<evidence type="ECO:0000256" key="1">
    <source>
        <dbReference type="ARBA" id="ARBA00004167"/>
    </source>
</evidence>
<dbReference type="STRING" id="74649.A0A2P6R3N7"/>
<keyword evidence="4" id="KW-0732">Signal</keyword>
<dbReference type="AlphaFoldDB" id="A0A2P6R3N7"/>
<keyword evidence="9" id="KW-0325">Glycoprotein</keyword>
<dbReference type="Gene3D" id="1.10.510.10">
    <property type="entry name" value="Transferase(Phosphotransferase) domain 1"/>
    <property type="match status" value="1"/>
</dbReference>
<evidence type="ECO:0008006" key="12">
    <source>
        <dbReference type="Google" id="ProtNLM"/>
    </source>
</evidence>
<dbReference type="OMA" id="CCASELH"/>
<dbReference type="PANTHER" id="PTHR47986">
    <property type="entry name" value="OSJNBA0070M12.3 PROTEIN"/>
    <property type="match status" value="1"/>
</dbReference>
<dbReference type="GO" id="GO:0016740">
    <property type="term" value="F:transferase activity"/>
    <property type="evidence" value="ECO:0007669"/>
    <property type="project" value="UniProtKB-KW"/>
</dbReference>
<evidence type="ECO:0000256" key="5">
    <source>
        <dbReference type="ARBA" id="ARBA00022737"/>
    </source>
</evidence>
<reference evidence="10 11" key="1">
    <citation type="journal article" date="2018" name="Nat. Genet.">
        <title>The Rosa genome provides new insights in the design of modern roses.</title>
        <authorList>
            <person name="Bendahmane M."/>
        </authorList>
    </citation>
    <scope>NUCLEOTIDE SEQUENCE [LARGE SCALE GENOMIC DNA]</scope>
    <source>
        <strain evidence="11">cv. Old Blush</strain>
    </source>
</reference>
<keyword evidence="10" id="KW-0808">Transferase</keyword>
<keyword evidence="7" id="KW-0472">Membrane</keyword>
<evidence type="ECO:0000256" key="4">
    <source>
        <dbReference type="ARBA" id="ARBA00022729"/>
    </source>
</evidence>
<organism evidence="10 11">
    <name type="scientific">Rosa chinensis</name>
    <name type="common">China rose</name>
    <dbReference type="NCBI Taxonomy" id="74649"/>
    <lineage>
        <taxon>Eukaryota</taxon>
        <taxon>Viridiplantae</taxon>
        <taxon>Streptophyta</taxon>
        <taxon>Embryophyta</taxon>
        <taxon>Tracheophyta</taxon>
        <taxon>Spermatophyta</taxon>
        <taxon>Magnoliopsida</taxon>
        <taxon>eudicotyledons</taxon>
        <taxon>Gunneridae</taxon>
        <taxon>Pentapetalae</taxon>
        <taxon>rosids</taxon>
        <taxon>fabids</taxon>
        <taxon>Rosales</taxon>
        <taxon>Rosaceae</taxon>
        <taxon>Rosoideae</taxon>
        <taxon>Rosoideae incertae sedis</taxon>
        <taxon>Rosa</taxon>
    </lineage>
</organism>
<dbReference type="InterPro" id="IPR052422">
    <property type="entry name" value="Auxin_Ser/Thr_Kinase"/>
</dbReference>
<evidence type="ECO:0000313" key="11">
    <source>
        <dbReference type="Proteomes" id="UP000238479"/>
    </source>
</evidence>
<name>A0A2P6R3N7_ROSCH</name>
<evidence type="ECO:0000256" key="7">
    <source>
        <dbReference type="ARBA" id="ARBA00023136"/>
    </source>
</evidence>
<dbReference type="InterPro" id="IPR011009">
    <property type="entry name" value="Kinase-like_dom_sf"/>
</dbReference>
<gene>
    <name evidence="10" type="ORF">RchiOBHm_Chr4g0442481</name>
</gene>
<keyword evidence="8" id="KW-0675">Receptor</keyword>
<evidence type="ECO:0000256" key="2">
    <source>
        <dbReference type="ARBA" id="ARBA00022614"/>
    </source>
</evidence>
<comment type="caution">
    <text evidence="10">The sequence shown here is derived from an EMBL/GenBank/DDBJ whole genome shotgun (WGS) entry which is preliminary data.</text>
</comment>